<evidence type="ECO:0000259" key="9">
    <source>
        <dbReference type="SMART" id="SM00645"/>
    </source>
</evidence>
<dbReference type="WBParaSite" id="TMUE_2000007089.1">
    <property type="protein sequence ID" value="TMUE_2000007089.1"/>
    <property type="gene ID" value="WBGene00288233"/>
</dbReference>
<dbReference type="SMART" id="SM00645">
    <property type="entry name" value="Pept_C1"/>
    <property type="match status" value="1"/>
</dbReference>
<evidence type="ECO:0000256" key="8">
    <source>
        <dbReference type="SAM" id="SignalP"/>
    </source>
</evidence>
<dbReference type="WBParaSite" id="TMUE_2000007089.2">
    <property type="protein sequence ID" value="TMUE_2000007089.2"/>
    <property type="gene ID" value="WBGene00288233"/>
</dbReference>
<evidence type="ECO:0000313" key="12">
    <source>
        <dbReference type="WBParaSite" id="TMUE_2000007089.2"/>
    </source>
</evidence>
<comment type="similarity">
    <text evidence="1">Belongs to the peptidase C1 family.</text>
</comment>
<dbReference type="SUPFAM" id="SSF54001">
    <property type="entry name" value="Cysteine proteinases"/>
    <property type="match status" value="1"/>
</dbReference>
<evidence type="ECO:0000256" key="7">
    <source>
        <dbReference type="ARBA" id="ARBA00023157"/>
    </source>
</evidence>
<evidence type="ECO:0000313" key="11">
    <source>
        <dbReference type="WBParaSite" id="TMUE_2000007089.1"/>
    </source>
</evidence>
<keyword evidence="2" id="KW-0645">Protease</keyword>
<sequence length="340" mass="37919">MGALQFTALAFAIASVTSAAYYEERFEQLERNLRLDSNSNSRMTWTLTKNPYFKNKSKADIQKLLGFIPPSASRLEKLRSDQDDSNAAAVKKLPIEYDARKRYPHCKYIGFIKDQSNCGSCWAVSSASVMSDRICIASNGSEQVFLSDEDVLSCCAHCGHGCDGGYPEEAFNYWRKAGVPTGGPYGSKQGCKPYSIAPCEGQCTDEARTPSCKTHCIPEYKIPLRMDKHHGTKAKFLGAESTEKIMQELYTNGPLVVAFYVYEDFLYYGRGVYEHKGGSFLGGHAVRLIGWGVDHGVDYWLIANSWNSTFGEKGLFRIRRGKNECGIEDYVVASKPRILS</sequence>
<dbReference type="WBParaSite" id="TMUE_2000007089.3">
    <property type="protein sequence ID" value="TMUE_2000007089.3"/>
    <property type="gene ID" value="WBGene00288233"/>
</dbReference>
<evidence type="ECO:0000313" key="10">
    <source>
        <dbReference type="Proteomes" id="UP000046395"/>
    </source>
</evidence>
<dbReference type="PROSITE" id="PS00640">
    <property type="entry name" value="THIOL_PROTEASE_ASN"/>
    <property type="match status" value="1"/>
</dbReference>
<dbReference type="FunFam" id="3.90.70.10:FF:000031">
    <property type="entry name" value="Cathepsin B"/>
    <property type="match status" value="1"/>
</dbReference>
<keyword evidence="6" id="KW-0865">Zymogen</keyword>
<dbReference type="InterPro" id="IPR038765">
    <property type="entry name" value="Papain-like_cys_pep_sf"/>
</dbReference>
<feature type="signal peptide" evidence="8">
    <location>
        <begin position="1"/>
        <end position="19"/>
    </location>
</feature>
<feature type="domain" description="Peptidase C1A papain C-terminal" evidence="9">
    <location>
        <begin position="93"/>
        <end position="335"/>
    </location>
</feature>
<dbReference type="CDD" id="cd02620">
    <property type="entry name" value="Peptidase_C1A_CathepsinB"/>
    <property type="match status" value="1"/>
</dbReference>
<dbReference type="PANTHER" id="PTHR12411">
    <property type="entry name" value="CYSTEINE PROTEASE FAMILY C1-RELATED"/>
    <property type="match status" value="1"/>
</dbReference>
<keyword evidence="10" id="KW-1185">Reference proteome</keyword>
<name>A0A5S6QIV8_TRIMR</name>
<accession>A0A5S6QIV8</accession>
<evidence type="ECO:0000256" key="3">
    <source>
        <dbReference type="ARBA" id="ARBA00022729"/>
    </source>
</evidence>
<feature type="chain" id="PRO_5044624301" evidence="8">
    <location>
        <begin position="20"/>
        <end position="340"/>
    </location>
</feature>
<dbReference type="AlphaFoldDB" id="A0A5S6QIV8"/>
<dbReference type="Gene3D" id="3.90.70.10">
    <property type="entry name" value="Cysteine proteinases"/>
    <property type="match status" value="1"/>
</dbReference>
<dbReference type="InterPro" id="IPR025660">
    <property type="entry name" value="Pept_his_AS"/>
</dbReference>
<evidence type="ECO:0000256" key="6">
    <source>
        <dbReference type="ARBA" id="ARBA00023145"/>
    </source>
</evidence>
<keyword evidence="4" id="KW-0378">Hydrolase</keyword>
<proteinExistence type="inferred from homology"/>
<evidence type="ECO:0000256" key="1">
    <source>
        <dbReference type="ARBA" id="ARBA00008455"/>
    </source>
</evidence>
<dbReference type="WBParaSite" id="TMUE_2000007089.4">
    <property type="protein sequence ID" value="TMUE_2000007089.4"/>
    <property type="gene ID" value="WBGene00288233"/>
</dbReference>
<dbReference type="Pfam" id="PF00112">
    <property type="entry name" value="Peptidase_C1"/>
    <property type="match status" value="1"/>
</dbReference>
<keyword evidence="5" id="KW-0788">Thiol protease</keyword>
<protein>
    <submittedName>
        <fullName evidence="11 12">Pept_C1 domain-containing protein</fullName>
    </submittedName>
</protein>
<dbReference type="GO" id="GO:0008234">
    <property type="term" value="F:cysteine-type peptidase activity"/>
    <property type="evidence" value="ECO:0007669"/>
    <property type="project" value="UniProtKB-KW"/>
</dbReference>
<evidence type="ECO:0000256" key="4">
    <source>
        <dbReference type="ARBA" id="ARBA00022801"/>
    </source>
</evidence>
<keyword evidence="3 8" id="KW-0732">Signal</keyword>
<evidence type="ECO:0000256" key="2">
    <source>
        <dbReference type="ARBA" id="ARBA00022670"/>
    </source>
</evidence>
<dbReference type="PRINTS" id="PR00705">
    <property type="entry name" value="PAPAIN"/>
</dbReference>
<dbReference type="PROSITE" id="PS00639">
    <property type="entry name" value="THIOL_PROTEASE_HIS"/>
    <property type="match status" value="1"/>
</dbReference>
<evidence type="ECO:0000256" key="5">
    <source>
        <dbReference type="ARBA" id="ARBA00022807"/>
    </source>
</evidence>
<dbReference type="STRING" id="70415.A0A5S6QIV8"/>
<reference evidence="10" key="1">
    <citation type="submission" date="2013-11" db="EMBL/GenBank/DDBJ databases">
        <authorList>
            <person name="Aslett M."/>
        </authorList>
    </citation>
    <scope>NUCLEOTIDE SEQUENCE [LARGE SCALE GENOMIC DNA]</scope>
    <source>
        <strain evidence="10">Edinburgh</strain>
    </source>
</reference>
<reference evidence="10" key="2">
    <citation type="submission" date="2014-03" db="EMBL/GenBank/DDBJ databases">
        <title>The whipworm genome and dual-species transcriptomics of an intimate host-pathogen interaction.</title>
        <authorList>
            <person name="Foth B.J."/>
            <person name="Tsai I.J."/>
            <person name="Reid A.J."/>
            <person name="Bancroft A.J."/>
            <person name="Nichol S."/>
            <person name="Tracey A."/>
            <person name="Holroyd N."/>
            <person name="Cotton J.A."/>
            <person name="Stanley E.J."/>
            <person name="Zarowiecki M."/>
            <person name="Liu J.Z."/>
            <person name="Huckvale T."/>
            <person name="Cooper P.J."/>
            <person name="Grencis R.K."/>
            <person name="Berriman M."/>
        </authorList>
    </citation>
    <scope>NUCLEOTIDE SEQUENCE [LARGE SCALE GENOMIC DNA]</scope>
    <source>
        <strain evidence="10">Edinburgh</strain>
    </source>
</reference>
<dbReference type="InterPro" id="IPR025661">
    <property type="entry name" value="Pept_asp_AS"/>
</dbReference>
<dbReference type="PROSITE" id="PS00139">
    <property type="entry name" value="THIOL_PROTEASE_CYS"/>
    <property type="match status" value="1"/>
</dbReference>
<dbReference type="GO" id="GO:0006508">
    <property type="term" value="P:proteolysis"/>
    <property type="evidence" value="ECO:0007669"/>
    <property type="project" value="UniProtKB-KW"/>
</dbReference>
<keyword evidence="7" id="KW-1015">Disulfide bond</keyword>
<dbReference type="InterPro" id="IPR000668">
    <property type="entry name" value="Peptidase_C1A_C"/>
</dbReference>
<organism evidence="10 11">
    <name type="scientific">Trichuris muris</name>
    <name type="common">Mouse whipworm</name>
    <dbReference type="NCBI Taxonomy" id="70415"/>
    <lineage>
        <taxon>Eukaryota</taxon>
        <taxon>Metazoa</taxon>
        <taxon>Ecdysozoa</taxon>
        <taxon>Nematoda</taxon>
        <taxon>Enoplea</taxon>
        <taxon>Dorylaimia</taxon>
        <taxon>Trichinellida</taxon>
        <taxon>Trichuridae</taxon>
        <taxon>Trichuris</taxon>
    </lineage>
</organism>
<dbReference type="Proteomes" id="UP000046395">
    <property type="component" value="Unassembled WGS sequence"/>
</dbReference>
<dbReference type="InterPro" id="IPR000169">
    <property type="entry name" value="Pept_cys_AS"/>
</dbReference>
<reference evidence="11" key="3">
    <citation type="submission" date="2019-12" db="UniProtKB">
        <authorList>
            <consortium name="WormBaseParasite"/>
        </authorList>
    </citation>
    <scope>IDENTIFICATION</scope>
</reference>
<dbReference type="InterPro" id="IPR013128">
    <property type="entry name" value="Peptidase_C1A"/>
</dbReference>